<evidence type="ECO:0000313" key="2">
    <source>
        <dbReference type="EMBL" id="PBK63592.1"/>
    </source>
</evidence>
<feature type="region of interest" description="Disordered" evidence="1">
    <location>
        <begin position="177"/>
        <end position="196"/>
    </location>
</feature>
<feature type="compositionally biased region" description="Low complexity" evidence="1">
    <location>
        <begin position="243"/>
        <end position="257"/>
    </location>
</feature>
<protein>
    <submittedName>
        <fullName evidence="2">Uncharacterized protein</fullName>
    </submittedName>
</protein>
<gene>
    <name evidence="2" type="ORF">ARMSODRAFT_979741</name>
</gene>
<sequence length="279" mass="31512">MHNANLLALTDNSMKRYIGMICTKAMQSKMNGEVIDKVLHQVEEMESSVAEAHNATYAEGVTSRLSTFAIFSNSQSQLQVTEMSVYPEQFNDNQQIFITAWVQGWEEVNQGLGLVSPQVLLEQLLLVYLEWHPFEFDKVDLDRHTPRKHLARTAHRELQLKQDLCLALEWGRWLDPAPPPTPPPLTKPNKRRHPHSRPVKLYTRTVFLAACHAPAKINCRGDLSASLEADTLFDSLPDLSFSTMEASSSSPTSPTGPHHIESPAKKELNDLNIWGHALW</sequence>
<evidence type="ECO:0000313" key="3">
    <source>
        <dbReference type="Proteomes" id="UP000218334"/>
    </source>
</evidence>
<reference evidence="3" key="1">
    <citation type="journal article" date="2017" name="Nat. Ecol. Evol.">
        <title>Genome expansion and lineage-specific genetic innovations in the forest pathogenic fungi Armillaria.</title>
        <authorList>
            <person name="Sipos G."/>
            <person name="Prasanna A.N."/>
            <person name="Walter M.C."/>
            <person name="O'Connor E."/>
            <person name="Balint B."/>
            <person name="Krizsan K."/>
            <person name="Kiss B."/>
            <person name="Hess J."/>
            <person name="Varga T."/>
            <person name="Slot J."/>
            <person name="Riley R."/>
            <person name="Boka B."/>
            <person name="Rigling D."/>
            <person name="Barry K."/>
            <person name="Lee J."/>
            <person name="Mihaltcheva S."/>
            <person name="LaButti K."/>
            <person name="Lipzen A."/>
            <person name="Waldron R."/>
            <person name="Moloney N.M."/>
            <person name="Sperisen C."/>
            <person name="Kredics L."/>
            <person name="Vagvoelgyi C."/>
            <person name="Patrignani A."/>
            <person name="Fitzpatrick D."/>
            <person name="Nagy I."/>
            <person name="Doyle S."/>
            <person name="Anderson J.B."/>
            <person name="Grigoriev I.V."/>
            <person name="Gueldener U."/>
            <person name="Muensterkoetter M."/>
            <person name="Nagy L.G."/>
        </authorList>
    </citation>
    <scope>NUCLEOTIDE SEQUENCE [LARGE SCALE GENOMIC DNA]</scope>
    <source>
        <strain evidence="3">28-4</strain>
    </source>
</reference>
<feature type="region of interest" description="Disordered" evidence="1">
    <location>
        <begin position="243"/>
        <end position="264"/>
    </location>
</feature>
<proteinExistence type="predicted"/>
<accession>A0A2H3B997</accession>
<dbReference type="EMBL" id="KZ293457">
    <property type="protein sequence ID" value="PBK63592.1"/>
    <property type="molecule type" value="Genomic_DNA"/>
</dbReference>
<name>A0A2H3B997_9AGAR</name>
<dbReference type="AlphaFoldDB" id="A0A2H3B997"/>
<keyword evidence="3" id="KW-1185">Reference proteome</keyword>
<dbReference type="STRING" id="1076256.A0A2H3B997"/>
<evidence type="ECO:0000256" key="1">
    <source>
        <dbReference type="SAM" id="MobiDB-lite"/>
    </source>
</evidence>
<dbReference type="Proteomes" id="UP000218334">
    <property type="component" value="Unassembled WGS sequence"/>
</dbReference>
<feature type="compositionally biased region" description="Pro residues" evidence="1">
    <location>
        <begin position="177"/>
        <end position="186"/>
    </location>
</feature>
<organism evidence="2 3">
    <name type="scientific">Armillaria solidipes</name>
    <dbReference type="NCBI Taxonomy" id="1076256"/>
    <lineage>
        <taxon>Eukaryota</taxon>
        <taxon>Fungi</taxon>
        <taxon>Dikarya</taxon>
        <taxon>Basidiomycota</taxon>
        <taxon>Agaricomycotina</taxon>
        <taxon>Agaricomycetes</taxon>
        <taxon>Agaricomycetidae</taxon>
        <taxon>Agaricales</taxon>
        <taxon>Marasmiineae</taxon>
        <taxon>Physalacriaceae</taxon>
        <taxon>Armillaria</taxon>
    </lineage>
</organism>